<feature type="transmembrane region" description="Helical" evidence="6">
    <location>
        <begin position="421"/>
        <end position="439"/>
    </location>
</feature>
<sequence>MKSCVFTLFYPNINHYFSSLVQGEKMSKPLPEITPKAIILGILLSMILAGANAYLGLFAGMTVSASIPAAVISMGVLRLFRNSNILENNIVQTAASAGESLAAGVIFTIPALVLMGVWSEFDYVEVAKIAAIGGVIGVLFTVPLRRALIIQAKLKYPEGVATAAVLEAGEKSNQSATKDESGGLVTIAISGLVGGAMKLCQQGFGMWHAAVEGSVVIRGSIFGLGTDLSPALISVGYIVGRNIGILVIAGGLISWAVAIPIYSAVYGFEGEPMDAAWTIWNSQIRYLGVGSMVVGGIWSLIKLFRPLVDGIKASLDALNQSKQENNVPLHEQDFPINYVALALGLLLIPVYLLYFDIVNSVAIASLLTIVMMIFGFLFSAVAAYMAGMVGSSNNPISGVTIATILFSSLLLLLLLGENSDVGAPAAIMIGAVVCCAAAIGGDNLQDLKTGHIVGATPWKQQV</sequence>
<feature type="transmembrane region" description="Helical" evidence="6">
    <location>
        <begin position="284"/>
        <end position="304"/>
    </location>
</feature>
<dbReference type="EMBL" id="UINC01026676">
    <property type="protein sequence ID" value="SVB04545.1"/>
    <property type="molecule type" value="Genomic_DNA"/>
</dbReference>
<dbReference type="AlphaFoldDB" id="A0A382ASL8"/>
<feature type="transmembrane region" description="Helical" evidence="6">
    <location>
        <begin position="336"/>
        <end position="355"/>
    </location>
</feature>
<feature type="transmembrane region" description="Helical" evidence="6">
    <location>
        <begin position="361"/>
        <end position="384"/>
    </location>
</feature>
<comment type="subcellular location">
    <subcellularLocation>
        <location evidence="1">Membrane</location>
        <topology evidence="1">Multi-pass membrane protein</topology>
    </subcellularLocation>
</comment>
<accession>A0A382ASL8</accession>
<dbReference type="PANTHER" id="PTHR31645">
    <property type="entry name" value="OLIGOPEPTIDE TRANSPORTER YGL114W-RELATED"/>
    <property type="match status" value="1"/>
</dbReference>
<protein>
    <recommendedName>
        <fullName evidence="8">Oligopeptide transporter, OPT family</fullName>
    </recommendedName>
</protein>
<feature type="transmembrane region" description="Helical" evidence="6">
    <location>
        <begin position="243"/>
        <end position="264"/>
    </location>
</feature>
<feature type="transmembrane region" description="Helical" evidence="6">
    <location>
        <begin position="61"/>
        <end position="80"/>
    </location>
</feature>
<evidence type="ECO:0000256" key="5">
    <source>
        <dbReference type="ARBA" id="ARBA00023136"/>
    </source>
</evidence>
<dbReference type="NCBIfam" id="TIGR00733">
    <property type="entry name" value="OPT family oligopeptide transporter"/>
    <property type="match status" value="1"/>
</dbReference>
<keyword evidence="5 6" id="KW-0472">Membrane</keyword>
<feature type="non-terminal residue" evidence="7">
    <location>
        <position position="462"/>
    </location>
</feature>
<proteinExistence type="predicted"/>
<evidence type="ECO:0000256" key="4">
    <source>
        <dbReference type="ARBA" id="ARBA00022989"/>
    </source>
</evidence>
<keyword evidence="2" id="KW-0813">Transport</keyword>
<evidence type="ECO:0000313" key="7">
    <source>
        <dbReference type="EMBL" id="SVB04545.1"/>
    </source>
</evidence>
<keyword evidence="4 6" id="KW-1133">Transmembrane helix</keyword>
<evidence type="ECO:0000256" key="1">
    <source>
        <dbReference type="ARBA" id="ARBA00004141"/>
    </source>
</evidence>
<feature type="transmembrane region" description="Helical" evidence="6">
    <location>
        <begin position="396"/>
        <end position="415"/>
    </location>
</feature>
<feature type="transmembrane region" description="Helical" evidence="6">
    <location>
        <begin position="37"/>
        <end position="55"/>
    </location>
</feature>
<dbReference type="GO" id="GO:0016020">
    <property type="term" value="C:membrane"/>
    <property type="evidence" value="ECO:0007669"/>
    <property type="project" value="UniProtKB-SubCell"/>
</dbReference>
<evidence type="ECO:0000256" key="2">
    <source>
        <dbReference type="ARBA" id="ARBA00022448"/>
    </source>
</evidence>
<dbReference type="NCBIfam" id="TIGR00728">
    <property type="entry name" value="OPT_sfam"/>
    <property type="match status" value="1"/>
</dbReference>
<dbReference type="InterPro" id="IPR004814">
    <property type="entry name" value="Oligopep_transpt"/>
</dbReference>
<dbReference type="InterPro" id="IPR045035">
    <property type="entry name" value="YSL-like"/>
</dbReference>
<organism evidence="7">
    <name type="scientific">marine metagenome</name>
    <dbReference type="NCBI Taxonomy" id="408172"/>
    <lineage>
        <taxon>unclassified sequences</taxon>
        <taxon>metagenomes</taxon>
        <taxon>ecological metagenomes</taxon>
    </lineage>
</organism>
<dbReference type="Pfam" id="PF03169">
    <property type="entry name" value="OPT"/>
    <property type="match status" value="1"/>
</dbReference>
<evidence type="ECO:0000256" key="6">
    <source>
        <dbReference type="SAM" id="Phobius"/>
    </source>
</evidence>
<dbReference type="PANTHER" id="PTHR31645:SF0">
    <property type="entry name" value="OLIGOPEPTIDE TRANSPORTER YGL114W-RELATED"/>
    <property type="match status" value="1"/>
</dbReference>
<dbReference type="InterPro" id="IPR004813">
    <property type="entry name" value="OPT"/>
</dbReference>
<keyword evidence="3 6" id="KW-0812">Transmembrane</keyword>
<feature type="transmembrane region" description="Helical" evidence="6">
    <location>
        <begin position="101"/>
        <end position="119"/>
    </location>
</feature>
<evidence type="ECO:0000256" key="3">
    <source>
        <dbReference type="ARBA" id="ARBA00022692"/>
    </source>
</evidence>
<evidence type="ECO:0008006" key="8">
    <source>
        <dbReference type="Google" id="ProtNLM"/>
    </source>
</evidence>
<feature type="transmembrane region" description="Helical" evidence="6">
    <location>
        <begin position="125"/>
        <end position="144"/>
    </location>
</feature>
<gene>
    <name evidence="7" type="ORF">METZ01_LOCUS157399</name>
</gene>
<dbReference type="GO" id="GO:0035673">
    <property type="term" value="F:oligopeptide transmembrane transporter activity"/>
    <property type="evidence" value="ECO:0007669"/>
    <property type="project" value="InterPro"/>
</dbReference>
<name>A0A382ASL8_9ZZZZ</name>
<reference evidence="7" key="1">
    <citation type="submission" date="2018-05" db="EMBL/GenBank/DDBJ databases">
        <authorList>
            <person name="Lanie J.A."/>
            <person name="Ng W.-L."/>
            <person name="Kazmierczak K.M."/>
            <person name="Andrzejewski T.M."/>
            <person name="Davidsen T.M."/>
            <person name="Wayne K.J."/>
            <person name="Tettelin H."/>
            <person name="Glass J.I."/>
            <person name="Rusch D."/>
            <person name="Podicherti R."/>
            <person name="Tsui H.-C.T."/>
            <person name="Winkler M.E."/>
        </authorList>
    </citation>
    <scope>NUCLEOTIDE SEQUENCE</scope>
</reference>